<dbReference type="NCBIfam" id="TIGR00055">
    <property type="entry name" value="uppS"/>
    <property type="match status" value="1"/>
</dbReference>
<dbReference type="FunCoup" id="A0A448YEC1">
    <property type="interactions" value="50"/>
</dbReference>
<dbReference type="Pfam" id="PF01255">
    <property type="entry name" value="Prenyltransf"/>
    <property type="match status" value="1"/>
</dbReference>
<keyword evidence="5" id="KW-1185">Reference proteome</keyword>
<keyword evidence="2" id="KW-0460">Magnesium</keyword>
<evidence type="ECO:0000313" key="4">
    <source>
        <dbReference type="EMBL" id="VEU19271.1"/>
    </source>
</evidence>
<evidence type="ECO:0000256" key="3">
    <source>
        <dbReference type="RuleBase" id="RU363018"/>
    </source>
</evidence>
<protein>
    <recommendedName>
        <fullName evidence="3">Alkyl transferase</fullName>
        <ecNumber evidence="3">2.5.1.-</ecNumber>
    </recommendedName>
</protein>
<dbReference type="Proteomes" id="UP000290900">
    <property type="component" value="Unassembled WGS sequence"/>
</dbReference>
<dbReference type="InterPro" id="IPR018520">
    <property type="entry name" value="UPP_synth-like_CS"/>
</dbReference>
<dbReference type="PANTHER" id="PTHR10291:SF2">
    <property type="entry name" value="DEHYDRODOLICHYL DIPHOSPHATE SYNTHASE COMPLEX SUBUNIT SRT1"/>
    <property type="match status" value="1"/>
</dbReference>
<evidence type="ECO:0000256" key="2">
    <source>
        <dbReference type="ARBA" id="ARBA00022842"/>
    </source>
</evidence>
<dbReference type="GO" id="GO:0045547">
    <property type="term" value="F:ditrans,polycis-polyprenyl diphosphate synthase [(2E,6E)-farnesyl diphosphate specific] activity"/>
    <property type="evidence" value="ECO:0007669"/>
    <property type="project" value="TreeGrafter"/>
</dbReference>
<dbReference type="InterPro" id="IPR036424">
    <property type="entry name" value="UPP_synth-like_sf"/>
</dbReference>
<name>A0A448YEC1_BRENA</name>
<organism evidence="4 5">
    <name type="scientific">Brettanomyces naardenensis</name>
    <name type="common">Yeast</name>
    <dbReference type="NCBI Taxonomy" id="13370"/>
    <lineage>
        <taxon>Eukaryota</taxon>
        <taxon>Fungi</taxon>
        <taxon>Dikarya</taxon>
        <taxon>Ascomycota</taxon>
        <taxon>Saccharomycotina</taxon>
        <taxon>Pichiomycetes</taxon>
        <taxon>Pichiales</taxon>
        <taxon>Pichiaceae</taxon>
        <taxon>Brettanomyces</taxon>
    </lineage>
</organism>
<dbReference type="InParanoid" id="A0A448YEC1"/>
<reference evidence="4 5" key="1">
    <citation type="submission" date="2018-12" db="EMBL/GenBank/DDBJ databases">
        <authorList>
            <person name="Tiukova I."/>
            <person name="Dainat J."/>
        </authorList>
    </citation>
    <scope>NUCLEOTIDE SEQUENCE [LARGE SCALE GENOMIC DNA]</scope>
</reference>
<dbReference type="GO" id="GO:0005783">
    <property type="term" value="C:endoplasmic reticulum"/>
    <property type="evidence" value="ECO:0007669"/>
    <property type="project" value="TreeGrafter"/>
</dbReference>
<keyword evidence="1 3" id="KW-0808">Transferase</keyword>
<dbReference type="FunFam" id="3.40.1180.10:FF:000005">
    <property type="entry name" value="Alkyl transferase"/>
    <property type="match status" value="1"/>
</dbReference>
<dbReference type="GO" id="GO:1904423">
    <property type="term" value="C:dehydrodolichyl diphosphate synthase complex"/>
    <property type="evidence" value="ECO:0007669"/>
    <property type="project" value="TreeGrafter"/>
</dbReference>
<dbReference type="EC" id="2.5.1.-" evidence="3"/>
<dbReference type="GO" id="GO:0016020">
    <property type="term" value="C:membrane"/>
    <property type="evidence" value="ECO:0007669"/>
    <property type="project" value="TreeGrafter"/>
</dbReference>
<dbReference type="Gene3D" id="3.40.1180.10">
    <property type="entry name" value="Decaprenyl diphosphate synthase-like"/>
    <property type="match status" value="1"/>
</dbReference>
<dbReference type="EMBL" id="CAACVR010000001">
    <property type="protein sequence ID" value="VEU19271.1"/>
    <property type="molecule type" value="Genomic_DNA"/>
</dbReference>
<dbReference type="STRING" id="13370.A0A448YEC1"/>
<dbReference type="AlphaFoldDB" id="A0A448YEC1"/>
<sequence length="305" mass="35577">MYPFIWSLVTNLPGYLYVDGLVKDFLINVLKTGPIPSHLSFVMDGNRTFAKKNGLPLKEGHRRGADALMEVLKCCIEVGVKNMTVYAFSIENFNRSQAEIDTIFDLLLSKLVYISEDNQFCDVQKLRIKIIGNRSLIPEKILEDIVTLEEKTAGYREHTLFVAFPYTSRDDITHSIRQIVGKVKDGQLDKDQIDQQEIERNFYYEGEAGKVDILVRTSGHTRLSDYMLWQCHMDSVIELPTTLWPSFRFYSTWWTIFKWSYYKTLLIEDAEQMQIKKLSTEDINKRYRKPVGQFTHPPYVSVTRE</sequence>
<dbReference type="PROSITE" id="PS01066">
    <property type="entry name" value="UPP_SYNTHASE"/>
    <property type="match status" value="1"/>
</dbReference>
<dbReference type="CDD" id="cd00475">
    <property type="entry name" value="Cis_IPPS"/>
    <property type="match status" value="1"/>
</dbReference>
<dbReference type="SUPFAM" id="SSF64005">
    <property type="entry name" value="Undecaprenyl diphosphate synthase"/>
    <property type="match status" value="1"/>
</dbReference>
<evidence type="ECO:0000256" key="1">
    <source>
        <dbReference type="ARBA" id="ARBA00022679"/>
    </source>
</evidence>
<gene>
    <name evidence="4" type="ORF">BRENAR_LOCUS10</name>
</gene>
<comment type="similarity">
    <text evidence="3">Belongs to the UPP synthase family.</text>
</comment>
<dbReference type="GO" id="GO:0016094">
    <property type="term" value="P:polyprenol biosynthetic process"/>
    <property type="evidence" value="ECO:0007669"/>
    <property type="project" value="TreeGrafter"/>
</dbReference>
<dbReference type="PANTHER" id="PTHR10291">
    <property type="entry name" value="DEHYDRODOLICHYL DIPHOSPHATE SYNTHASE FAMILY MEMBER"/>
    <property type="match status" value="1"/>
</dbReference>
<dbReference type="OrthoDB" id="4173905at2759"/>
<proteinExistence type="inferred from homology"/>
<dbReference type="InterPro" id="IPR001441">
    <property type="entry name" value="UPP_synth-like"/>
</dbReference>
<dbReference type="GO" id="GO:0005811">
    <property type="term" value="C:lipid droplet"/>
    <property type="evidence" value="ECO:0007669"/>
    <property type="project" value="TreeGrafter"/>
</dbReference>
<evidence type="ECO:0000313" key="5">
    <source>
        <dbReference type="Proteomes" id="UP000290900"/>
    </source>
</evidence>
<accession>A0A448YEC1</accession>